<keyword evidence="1" id="KW-1133">Transmembrane helix</keyword>
<feature type="transmembrane region" description="Helical" evidence="1">
    <location>
        <begin position="12"/>
        <end position="34"/>
    </location>
</feature>
<protein>
    <submittedName>
        <fullName evidence="2">Uncharacterized protein</fullName>
    </submittedName>
</protein>
<dbReference type="Proteomes" id="UP000268051">
    <property type="component" value="Unassembled WGS sequence"/>
</dbReference>
<dbReference type="EMBL" id="RHFN01000039">
    <property type="protein sequence ID" value="ROU09771.1"/>
    <property type="molecule type" value="Genomic_DNA"/>
</dbReference>
<evidence type="ECO:0000313" key="3">
    <source>
        <dbReference type="Proteomes" id="UP000268051"/>
    </source>
</evidence>
<sequence length="81" mass="9158">MSSKTHIKLYALCYMMITYALMFVFVLVFIDFAIGDSTEDVWKGRMTLPDYFLSHALLFLGIAGIGAAGGFVLWFVSYRKS</sequence>
<dbReference type="AlphaFoldDB" id="A0A3N2RQX5"/>
<reference evidence="2 3" key="1">
    <citation type="submission" date="2018-10" db="EMBL/GenBank/DDBJ databases">
        <title>Horizontal transference of carbapenem resistance between Klebsiella pneumoniae and Kluyvera ascorbata during abdominal infection: a case report.</title>
        <authorList>
            <person name="Raro O.H.F."/>
            <person name="Lima-Morales D."/>
            <person name="Barth A.L."/>
            <person name="Paim T.G.S."/>
            <person name="Mott M.P."/>
            <person name="Riche C.V.W."/>
            <person name="Teixeira U.F."/>
            <person name="Waechter F."/>
            <person name="Dias C.A.G."/>
        </authorList>
    </citation>
    <scope>NUCLEOTIDE SEQUENCE [LARGE SCALE GENOMIC DNA]</scope>
    <source>
        <strain evidence="2 3">OT2</strain>
    </source>
</reference>
<name>A0A3N2RQX5_9ENTR</name>
<evidence type="ECO:0000313" key="2">
    <source>
        <dbReference type="EMBL" id="ROU09771.1"/>
    </source>
</evidence>
<proteinExistence type="predicted"/>
<comment type="caution">
    <text evidence="2">The sequence shown here is derived from an EMBL/GenBank/DDBJ whole genome shotgun (WGS) entry which is preliminary data.</text>
</comment>
<accession>A0A3N2RQX5</accession>
<evidence type="ECO:0000256" key="1">
    <source>
        <dbReference type="SAM" id="Phobius"/>
    </source>
</evidence>
<organism evidence="2 3">
    <name type="scientific">Kluyvera ascorbata</name>
    <dbReference type="NCBI Taxonomy" id="51288"/>
    <lineage>
        <taxon>Bacteria</taxon>
        <taxon>Pseudomonadati</taxon>
        <taxon>Pseudomonadota</taxon>
        <taxon>Gammaproteobacteria</taxon>
        <taxon>Enterobacterales</taxon>
        <taxon>Enterobacteriaceae</taxon>
        <taxon>Kluyvera</taxon>
    </lineage>
</organism>
<keyword evidence="1" id="KW-0472">Membrane</keyword>
<dbReference type="RefSeq" id="WP_123652709.1">
    <property type="nucleotide sequence ID" value="NZ_RHFN01000039.1"/>
</dbReference>
<gene>
    <name evidence="2" type="ORF">EB837_23720</name>
</gene>
<feature type="transmembrane region" description="Helical" evidence="1">
    <location>
        <begin position="54"/>
        <end position="76"/>
    </location>
</feature>
<keyword evidence="1" id="KW-0812">Transmembrane</keyword>